<dbReference type="GO" id="GO:0000155">
    <property type="term" value="F:phosphorelay sensor kinase activity"/>
    <property type="evidence" value="ECO:0007669"/>
    <property type="project" value="InterPro"/>
</dbReference>
<dbReference type="Proteomes" id="UP000484885">
    <property type="component" value="Unassembled WGS sequence"/>
</dbReference>
<keyword evidence="9" id="KW-0902">Two-component regulatory system</keyword>
<reference evidence="15 16" key="1">
    <citation type="submission" date="2020-02" db="EMBL/GenBank/DDBJ databases">
        <authorList>
            <person name="Zhang X.-Y."/>
        </authorList>
    </citation>
    <scope>NUCLEOTIDE SEQUENCE [LARGE SCALE GENOMIC DNA]</scope>
    <source>
        <strain evidence="15 16">C33</strain>
    </source>
</reference>
<evidence type="ECO:0000256" key="3">
    <source>
        <dbReference type="ARBA" id="ARBA00012438"/>
    </source>
</evidence>
<dbReference type="EC" id="2.7.13.3" evidence="3"/>
<feature type="domain" description="HAMP" evidence="14">
    <location>
        <begin position="191"/>
        <end position="242"/>
    </location>
</feature>
<keyword evidence="16" id="KW-1185">Reference proteome</keyword>
<organism evidence="15 16">
    <name type="scientific">Wenzhouxiangella limi</name>
    <dbReference type="NCBI Taxonomy" id="2707351"/>
    <lineage>
        <taxon>Bacteria</taxon>
        <taxon>Pseudomonadati</taxon>
        <taxon>Pseudomonadota</taxon>
        <taxon>Gammaproteobacteria</taxon>
        <taxon>Chromatiales</taxon>
        <taxon>Wenzhouxiangellaceae</taxon>
        <taxon>Wenzhouxiangella</taxon>
    </lineage>
</organism>
<proteinExistence type="predicted"/>
<gene>
    <name evidence="15" type="ORF">G3I74_12770</name>
</gene>
<dbReference type="InterPro" id="IPR036890">
    <property type="entry name" value="HATPase_C_sf"/>
</dbReference>
<evidence type="ECO:0000256" key="5">
    <source>
        <dbReference type="ARBA" id="ARBA00022679"/>
    </source>
</evidence>
<dbReference type="PANTHER" id="PTHR45436:SF5">
    <property type="entry name" value="SENSOR HISTIDINE KINASE TRCS"/>
    <property type="match status" value="1"/>
</dbReference>
<keyword evidence="10 12" id="KW-0472">Membrane</keyword>
<dbReference type="InterPro" id="IPR036097">
    <property type="entry name" value="HisK_dim/P_sf"/>
</dbReference>
<evidence type="ECO:0000256" key="6">
    <source>
        <dbReference type="ARBA" id="ARBA00022692"/>
    </source>
</evidence>
<evidence type="ECO:0000256" key="4">
    <source>
        <dbReference type="ARBA" id="ARBA00022553"/>
    </source>
</evidence>
<dbReference type="InterPro" id="IPR004358">
    <property type="entry name" value="Sig_transdc_His_kin-like_C"/>
</dbReference>
<dbReference type="PROSITE" id="PS50885">
    <property type="entry name" value="HAMP"/>
    <property type="match status" value="1"/>
</dbReference>
<dbReference type="EMBL" id="JAAGSC010000043">
    <property type="protein sequence ID" value="NDY96603.1"/>
    <property type="molecule type" value="Genomic_DNA"/>
</dbReference>
<name>A0A845UXM0_9GAMM</name>
<keyword evidence="4" id="KW-0597">Phosphoprotein</keyword>
<dbReference type="GO" id="GO:0005886">
    <property type="term" value="C:plasma membrane"/>
    <property type="evidence" value="ECO:0007669"/>
    <property type="project" value="TreeGrafter"/>
</dbReference>
<dbReference type="AlphaFoldDB" id="A0A845UXM0"/>
<evidence type="ECO:0000259" key="13">
    <source>
        <dbReference type="PROSITE" id="PS50109"/>
    </source>
</evidence>
<evidence type="ECO:0000256" key="9">
    <source>
        <dbReference type="ARBA" id="ARBA00023012"/>
    </source>
</evidence>
<evidence type="ECO:0000256" key="10">
    <source>
        <dbReference type="ARBA" id="ARBA00023136"/>
    </source>
</evidence>
<evidence type="ECO:0000256" key="8">
    <source>
        <dbReference type="ARBA" id="ARBA00022989"/>
    </source>
</evidence>
<feature type="domain" description="Histidine kinase" evidence="13">
    <location>
        <begin position="250"/>
        <end position="454"/>
    </location>
</feature>
<keyword evidence="6 12" id="KW-0812">Transmembrane</keyword>
<dbReference type="PRINTS" id="PR00344">
    <property type="entry name" value="BCTRLSENSOR"/>
</dbReference>
<evidence type="ECO:0000259" key="14">
    <source>
        <dbReference type="PROSITE" id="PS50885"/>
    </source>
</evidence>
<keyword evidence="11" id="KW-0175">Coiled coil</keyword>
<dbReference type="SUPFAM" id="SSF47384">
    <property type="entry name" value="Homodimeric domain of signal transducing histidine kinase"/>
    <property type="match status" value="1"/>
</dbReference>
<keyword evidence="8 12" id="KW-1133">Transmembrane helix</keyword>
<evidence type="ECO:0000256" key="11">
    <source>
        <dbReference type="SAM" id="Coils"/>
    </source>
</evidence>
<evidence type="ECO:0000256" key="7">
    <source>
        <dbReference type="ARBA" id="ARBA00022777"/>
    </source>
</evidence>
<accession>A0A845UXM0</accession>
<comment type="catalytic activity">
    <reaction evidence="1">
        <text>ATP + protein L-histidine = ADP + protein N-phospho-L-histidine.</text>
        <dbReference type="EC" id="2.7.13.3"/>
    </reaction>
</comment>
<dbReference type="SUPFAM" id="SSF55874">
    <property type="entry name" value="ATPase domain of HSP90 chaperone/DNA topoisomerase II/histidine kinase"/>
    <property type="match status" value="1"/>
</dbReference>
<dbReference type="CDD" id="cd00082">
    <property type="entry name" value="HisKA"/>
    <property type="match status" value="1"/>
</dbReference>
<comment type="subcellular location">
    <subcellularLocation>
        <location evidence="2">Membrane</location>
    </subcellularLocation>
</comment>
<feature type="coiled-coil region" evidence="11">
    <location>
        <begin position="274"/>
        <end position="301"/>
    </location>
</feature>
<dbReference type="Pfam" id="PF02518">
    <property type="entry name" value="HATPase_c"/>
    <property type="match status" value="1"/>
</dbReference>
<dbReference type="Gene3D" id="1.10.287.130">
    <property type="match status" value="1"/>
</dbReference>
<comment type="caution">
    <text evidence="15">The sequence shown here is derived from an EMBL/GenBank/DDBJ whole genome shotgun (WGS) entry which is preliminary data.</text>
</comment>
<dbReference type="InterPro" id="IPR050428">
    <property type="entry name" value="TCS_sensor_his_kinase"/>
</dbReference>
<dbReference type="InterPro" id="IPR003660">
    <property type="entry name" value="HAMP_dom"/>
</dbReference>
<dbReference type="InterPro" id="IPR005467">
    <property type="entry name" value="His_kinase_dom"/>
</dbReference>
<sequence>MPAAPASPSLLLRLLLSAALALVVSLALVGLAVDRGFRSASAGALEERLASTVFLLLSTLDVAADGQPLVSEGLAEPRLEQPGSGLYAGVLTESGEWQSASLTGVLEPPRPFRVGRGQERFVGPESDARFFLYALGLGWEQPDGQIVEMTLWAGEDPERYRDQIRAFRADLWRWLGLAALLLIIVQSLILLLSLRPLRRVAHEIGEIEGGERERLSGRYPRELQPLTANLNALLLSERDNASHYRQALSDLAHALKTPLAVMKARLESGESVTAEATADELARMERLIRRQLERAARSTRRTLNQPVAVLPVLERLAESLRRLYRDADVVIEVDGDEQVRVRADERDLMELCGNLLDNAAKYGRGRVLAEVRTGPAGARESGVEIRVEDNGPGLDANTFARLLERGARGDEQAEGQGLGLAIARQLVEAYGGQIDCEASATLGGAAIVARFPPR</sequence>
<dbReference type="InterPro" id="IPR003594">
    <property type="entry name" value="HATPase_dom"/>
</dbReference>
<evidence type="ECO:0000256" key="1">
    <source>
        <dbReference type="ARBA" id="ARBA00000085"/>
    </source>
</evidence>
<dbReference type="PROSITE" id="PS50109">
    <property type="entry name" value="HIS_KIN"/>
    <property type="match status" value="1"/>
</dbReference>
<evidence type="ECO:0000256" key="2">
    <source>
        <dbReference type="ARBA" id="ARBA00004370"/>
    </source>
</evidence>
<evidence type="ECO:0000313" key="16">
    <source>
        <dbReference type="Proteomes" id="UP000484885"/>
    </source>
</evidence>
<keyword evidence="5" id="KW-0808">Transferase</keyword>
<feature type="transmembrane region" description="Helical" evidence="12">
    <location>
        <begin position="171"/>
        <end position="192"/>
    </location>
</feature>
<dbReference type="RefSeq" id="WP_164211989.1">
    <property type="nucleotide sequence ID" value="NZ_JAAGSC010000043.1"/>
</dbReference>
<evidence type="ECO:0000313" key="15">
    <source>
        <dbReference type="EMBL" id="NDY96603.1"/>
    </source>
</evidence>
<keyword evidence="7" id="KW-0418">Kinase</keyword>
<dbReference type="InterPro" id="IPR003661">
    <property type="entry name" value="HisK_dim/P_dom"/>
</dbReference>
<dbReference type="SMART" id="SM00387">
    <property type="entry name" value="HATPase_c"/>
    <property type="match status" value="1"/>
</dbReference>
<evidence type="ECO:0000256" key="12">
    <source>
        <dbReference type="SAM" id="Phobius"/>
    </source>
</evidence>
<dbReference type="Gene3D" id="3.30.565.10">
    <property type="entry name" value="Histidine kinase-like ATPase, C-terminal domain"/>
    <property type="match status" value="1"/>
</dbReference>
<dbReference type="PANTHER" id="PTHR45436">
    <property type="entry name" value="SENSOR HISTIDINE KINASE YKOH"/>
    <property type="match status" value="1"/>
</dbReference>
<protein>
    <recommendedName>
        <fullName evidence="3">histidine kinase</fullName>
        <ecNumber evidence="3">2.7.13.3</ecNumber>
    </recommendedName>
</protein>